<evidence type="ECO:0000313" key="2">
    <source>
        <dbReference type="Proteomes" id="UP000218887"/>
    </source>
</evidence>
<keyword evidence="2" id="KW-1185">Reference proteome</keyword>
<comment type="caution">
    <text evidence="1">The sequence shown here is derived from an EMBL/GenBank/DDBJ whole genome shotgun (WGS) entry which is preliminary data.</text>
</comment>
<proteinExistence type="predicted"/>
<name>A0A2A2IJ92_9BACI</name>
<evidence type="ECO:0000313" key="1">
    <source>
        <dbReference type="EMBL" id="PAV31173.1"/>
    </source>
</evidence>
<organism evidence="1 2">
    <name type="scientific">Virgibacillus profundi</name>
    <dbReference type="NCBI Taxonomy" id="2024555"/>
    <lineage>
        <taxon>Bacteria</taxon>
        <taxon>Bacillati</taxon>
        <taxon>Bacillota</taxon>
        <taxon>Bacilli</taxon>
        <taxon>Bacillales</taxon>
        <taxon>Bacillaceae</taxon>
        <taxon>Virgibacillus</taxon>
    </lineage>
</organism>
<accession>A0A2A2IJ92</accession>
<protein>
    <submittedName>
        <fullName evidence="1">Uncharacterized protein</fullName>
    </submittedName>
</protein>
<gene>
    <name evidence="1" type="ORF">CIL05_00490</name>
</gene>
<dbReference type="AlphaFoldDB" id="A0A2A2IJ92"/>
<reference evidence="1 2" key="1">
    <citation type="submission" date="2017-08" db="EMBL/GenBank/DDBJ databases">
        <title>Virgibacillus indicus sp. nov. and Virgibacillus profoundi sp. nov, two moderately halophilic bacteria isolated from marine sediment by using the Microfluidic Streak Plate.</title>
        <authorList>
            <person name="Xu B."/>
            <person name="Hu B."/>
            <person name="Wang J."/>
            <person name="Zhu Y."/>
            <person name="Huang L."/>
            <person name="Du W."/>
            <person name="Huang Y."/>
        </authorList>
    </citation>
    <scope>NUCLEOTIDE SEQUENCE [LARGE SCALE GENOMIC DNA]</scope>
    <source>
        <strain evidence="1 2">IO3-P3-H5</strain>
    </source>
</reference>
<dbReference type="EMBL" id="NPOA01000001">
    <property type="protein sequence ID" value="PAV31173.1"/>
    <property type="molecule type" value="Genomic_DNA"/>
</dbReference>
<dbReference type="Proteomes" id="UP000218887">
    <property type="component" value="Unassembled WGS sequence"/>
</dbReference>
<sequence>MRPRSAEHEETHQPPAESEVYFRSGSLLSISVYKRIFTVSHFISTTAQITTSHFDGTNPWCSPKSLWWDEQCAVPIIRKQLYTKEKGTQVFLDARGKRSN</sequence>